<dbReference type="InterPro" id="IPR010280">
    <property type="entry name" value="U5_MeTrfase_fam"/>
</dbReference>
<dbReference type="GO" id="GO:0070041">
    <property type="term" value="F:rRNA (uridine-C5-)-methyltransferase activity"/>
    <property type="evidence" value="ECO:0007669"/>
    <property type="project" value="TreeGrafter"/>
</dbReference>
<evidence type="ECO:0000256" key="2">
    <source>
        <dbReference type="ARBA" id="ARBA00022679"/>
    </source>
</evidence>
<evidence type="ECO:0000256" key="4">
    <source>
        <dbReference type="PROSITE-ProRule" id="PRU01024"/>
    </source>
</evidence>
<reference evidence="7 8" key="1">
    <citation type="submission" date="2018-12" db="EMBL/GenBank/DDBJ databases">
        <authorList>
            <consortium name="Pathogen Informatics"/>
        </authorList>
    </citation>
    <scope>NUCLEOTIDE SEQUENCE [LARGE SCALE GENOMIC DNA]</scope>
    <source>
        <strain evidence="7 8">NCTC11923</strain>
    </source>
</reference>
<name>A0A448KDU2_9ACTO</name>
<keyword evidence="2 4" id="KW-0808">Transferase</keyword>
<proteinExistence type="inferred from homology"/>
<feature type="active site" description="Nucleophile" evidence="4">
    <location>
        <position position="458"/>
    </location>
</feature>
<dbReference type="PROSITE" id="PS50926">
    <property type="entry name" value="TRAM"/>
    <property type="match status" value="1"/>
</dbReference>
<dbReference type="Proteomes" id="UP000276899">
    <property type="component" value="Chromosome"/>
</dbReference>
<dbReference type="PANTHER" id="PTHR11061">
    <property type="entry name" value="RNA M5U METHYLTRANSFERASE"/>
    <property type="match status" value="1"/>
</dbReference>
<accession>A0A448KDU2</accession>
<dbReference type="PROSITE" id="PS51687">
    <property type="entry name" value="SAM_MT_RNA_M5U"/>
    <property type="match status" value="1"/>
</dbReference>
<feature type="region of interest" description="Disordered" evidence="5">
    <location>
        <begin position="1"/>
        <end position="43"/>
    </location>
</feature>
<protein>
    <submittedName>
        <fullName evidence="7">Uncharacterized RNA methyltransferase Cgl1903/cg2084</fullName>
        <ecNumber evidence="7">2.1.1.-</ecNumber>
    </submittedName>
</protein>
<dbReference type="KEGG" id="asla:NCTC11923_01724"/>
<dbReference type="Gene3D" id="3.40.50.150">
    <property type="entry name" value="Vaccinia Virus protein VP39"/>
    <property type="match status" value="1"/>
</dbReference>
<dbReference type="EMBL" id="LR134363">
    <property type="protein sequence ID" value="VEG75072.1"/>
    <property type="molecule type" value="Genomic_DNA"/>
</dbReference>
<dbReference type="InterPro" id="IPR002792">
    <property type="entry name" value="TRAM_dom"/>
</dbReference>
<dbReference type="InterPro" id="IPR029063">
    <property type="entry name" value="SAM-dependent_MTases_sf"/>
</dbReference>
<dbReference type="SUPFAM" id="SSF50249">
    <property type="entry name" value="Nucleic acid-binding proteins"/>
    <property type="match status" value="1"/>
</dbReference>
<feature type="binding site" evidence="4">
    <location>
        <position position="360"/>
    </location>
    <ligand>
        <name>S-adenosyl-L-methionine</name>
        <dbReference type="ChEBI" id="CHEBI:59789"/>
    </ligand>
</feature>
<dbReference type="InterPro" id="IPR030391">
    <property type="entry name" value="MeTrfase_TrmA_CS"/>
</dbReference>
<feature type="compositionally biased region" description="Basic residues" evidence="5">
    <location>
        <begin position="16"/>
        <end position="32"/>
    </location>
</feature>
<dbReference type="EC" id="2.1.1.-" evidence="7"/>
<dbReference type="Gene3D" id="2.40.50.140">
    <property type="entry name" value="Nucleic acid-binding proteins"/>
    <property type="match status" value="1"/>
</dbReference>
<dbReference type="GO" id="GO:0070475">
    <property type="term" value="P:rRNA base methylation"/>
    <property type="evidence" value="ECO:0007669"/>
    <property type="project" value="TreeGrafter"/>
</dbReference>
<evidence type="ECO:0000259" key="6">
    <source>
        <dbReference type="PROSITE" id="PS50926"/>
    </source>
</evidence>
<evidence type="ECO:0000256" key="1">
    <source>
        <dbReference type="ARBA" id="ARBA00022603"/>
    </source>
</evidence>
<feature type="binding site" evidence="4">
    <location>
        <position position="383"/>
    </location>
    <ligand>
        <name>S-adenosyl-L-methionine</name>
        <dbReference type="ChEBI" id="CHEBI:59789"/>
    </ligand>
</feature>
<keyword evidence="3 4" id="KW-0949">S-adenosyl-L-methionine</keyword>
<feature type="domain" description="TRAM" evidence="6">
    <location>
        <begin position="38"/>
        <end position="102"/>
    </location>
</feature>
<dbReference type="InterPro" id="IPR012340">
    <property type="entry name" value="NA-bd_OB-fold"/>
</dbReference>
<feature type="binding site" evidence="4">
    <location>
        <position position="313"/>
    </location>
    <ligand>
        <name>S-adenosyl-L-methionine</name>
        <dbReference type="ChEBI" id="CHEBI:59789"/>
    </ligand>
</feature>
<dbReference type="PANTHER" id="PTHR11061:SF30">
    <property type="entry name" value="TRNA (URACIL(54)-C(5))-METHYLTRANSFERASE"/>
    <property type="match status" value="1"/>
</dbReference>
<dbReference type="SUPFAM" id="SSF53335">
    <property type="entry name" value="S-adenosyl-L-methionine-dependent methyltransferases"/>
    <property type="match status" value="1"/>
</dbReference>
<dbReference type="STRING" id="1278298.GCA_000428685_00733"/>
<dbReference type="PROSITE" id="PS01231">
    <property type="entry name" value="TRMA_2"/>
    <property type="match status" value="1"/>
</dbReference>
<keyword evidence="1 4" id="KW-0489">Methyltransferase</keyword>
<dbReference type="Pfam" id="PF05958">
    <property type="entry name" value="tRNA_U5-meth_tr"/>
    <property type="match status" value="1"/>
</dbReference>
<evidence type="ECO:0000313" key="7">
    <source>
        <dbReference type="EMBL" id="VEG75072.1"/>
    </source>
</evidence>
<feature type="binding site" evidence="4">
    <location>
        <position position="431"/>
    </location>
    <ligand>
        <name>S-adenosyl-L-methionine</name>
        <dbReference type="ChEBI" id="CHEBI:59789"/>
    </ligand>
</feature>
<evidence type="ECO:0000256" key="5">
    <source>
        <dbReference type="SAM" id="MobiDB-lite"/>
    </source>
</evidence>
<feature type="compositionally biased region" description="Low complexity" evidence="5">
    <location>
        <begin position="1"/>
        <end position="15"/>
    </location>
</feature>
<keyword evidence="8" id="KW-1185">Reference proteome</keyword>
<dbReference type="RefSeq" id="WP_084501027.1">
    <property type="nucleotide sequence ID" value="NZ_CBCRWE010000105.1"/>
</dbReference>
<evidence type="ECO:0000313" key="8">
    <source>
        <dbReference type="Proteomes" id="UP000276899"/>
    </source>
</evidence>
<sequence>MSPQRPQRPSSPARRGPSRPRGRAGNAGRRRHEAVDEPAQRGPAEEIILAVGAPAHGGHCVARPADDPTGRVVFVRHALPGETVRAAMTEKNAKIWRADAVEILTPSPDRVDSVWPQAGPGGVGGGELAHVALPAQRTWKRWVLADCLRRIGGPATAQAVAALEEAGSSGSIVVEPLASEAAAEASGQAREARLAGTGTRTRVSLTVGPDGRPGMHGFRSGTVQPLDRLPLAVAAIEEIGLLESSRWRKHYRPGMRVEAVAPSIGEPLVLLDDRVLTSQAHATGRRRVEEAVDASGLGLGELRYSLHAEGFWQIHRDAPVTLVDRVVRAALGQEPSAAGTGGDGAKALGGARGKRVMELYSGAGLFTLPLAMLIDGGELCAIEGSSQAVGDARRNLHGLGSVRLSTGRVTARSVTQAGQAMGKAPDVVVLDPPRQGAGREVIGALAGLAPERIVLVACDPAALARDLAVLLDNRYELAAMSALDMFPHTHHFETIAVLERR</sequence>
<gene>
    <name evidence="7" type="ORF">NCTC11923_01724</name>
</gene>
<evidence type="ECO:0000256" key="3">
    <source>
        <dbReference type="ARBA" id="ARBA00022691"/>
    </source>
</evidence>
<dbReference type="AlphaFoldDB" id="A0A448KDU2"/>
<organism evidence="7 8">
    <name type="scientific">Actinomyces slackii</name>
    <dbReference type="NCBI Taxonomy" id="52774"/>
    <lineage>
        <taxon>Bacteria</taxon>
        <taxon>Bacillati</taxon>
        <taxon>Actinomycetota</taxon>
        <taxon>Actinomycetes</taxon>
        <taxon>Actinomycetales</taxon>
        <taxon>Actinomycetaceae</taxon>
        <taxon>Actinomyces</taxon>
    </lineage>
</organism>
<feature type="region of interest" description="Disordered" evidence="5">
    <location>
        <begin position="184"/>
        <end position="216"/>
    </location>
</feature>
<comment type="similarity">
    <text evidence="4">Belongs to the class I-like SAM-binding methyltransferase superfamily. RNA M5U methyltransferase family.</text>
</comment>